<evidence type="ECO:0000256" key="1">
    <source>
        <dbReference type="ARBA" id="ARBA00004613"/>
    </source>
</evidence>
<feature type="compositionally biased region" description="Basic and acidic residues" evidence="11">
    <location>
        <begin position="3977"/>
        <end position="3992"/>
    </location>
</feature>
<dbReference type="InterPro" id="IPR013806">
    <property type="entry name" value="Kringle-like"/>
</dbReference>
<dbReference type="SUPFAM" id="SSF57440">
    <property type="entry name" value="Kringle-like"/>
    <property type="match status" value="1"/>
</dbReference>
<dbReference type="CDD" id="cd00054">
    <property type="entry name" value="EGF_CA"/>
    <property type="match status" value="5"/>
</dbReference>
<evidence type="ECO:0000259" key="13">
    <source>
        <dbReference type="PROSITE" id="PS50228"/>
    </source>
</evidence>
<feature type="domain" description="SUEL-type lectin" evidence="13">
    <location>
        <begin position="329"/>
        <end position="416"/>
    </location>
</feature>
<dbReference type="InterPro" id="IPR000152">
    <property type="entry name" value="EGF-type_Asp/Asn_hydroxyl_site"/>
</dbReference>
<dbReference type="GO" id="GO:0030513">
    <property type="term" value="P:positive regulation of BMP signaling pathway"/>
    <property type="evidence" value="ECO:0007669"/>
    <property type="project" value="TreeGrafter"/>
</dbReference>
<keyword evidence="7" id="KW-0325">Glycoprotein</keyword>
<dbReference type="InterPro" id="IPR002919">
    <property type="entry name" value="TIL_dom"/>
</dbReference>
<dbReference type="SUPFAM" id="SSF57567">
    <property type="entry name" value="Serine protease inhibitors"/>
    <property type="match status" value="1"/>
</dbReference>
<evidence type="ECO:0000256" key="10">
    <source>
        <dbReference type="PROSITE-ProRule" id="PRU01005"/>
    </source>
</evidence>
<feature type="domain" description="EGF-like" evidence="12">
    <location>
        <begin position="2991"/>
        <end position="3029"/>
    </location>
</feature>
<dbReference type="InterPro" id="IPR018097">
    <property type="entry name" value="EGF_Ca-bd_CS"/>
</dbReference>
<feature type="disulfide bond" evidence="10">
    <location>
        <begin position="2380"/>
        <end position="2398"/>
    </location>
</feature>
<dbReference type="GO" id="GO:0005576">
    <property type="term" value="C:extracellular region"/>
    <property type="evidence" value="ECO:0007669"/>
    <property type="project" value="UniProtKB-SubCell"/>
</dbReference>
<evidence type="ECO:0000256" key="7">
    <source>
        <dbReference type="ARBA" id="ARBA00023180"/>
    </source>
</evidence>
<feature type="domain" description="VWFD" evidence="15">
    <location>
        <begin position="2413"/>
        <end position="2605"/>
    </location>
</feature>
<evidence type="ECO:0000256" key="3">
    <source>
        <dbReference type="ARBA" id="ARBA00022536"/>
    </source>
</evidence>
<dbReference type="InterPro" id="IPR001881">
    <property type="entry name" value="EGF-like_Ca-bd_dom"/>
</dbReference>
<dbReference type="InterPro" id="IPR036943">
    <property type="entry name" value="FN_type2_sf"/>
</dbReference>
<dbReference type="FunFam" id="2.60.120.740:FF:000001">
    <property type="entry name" value="Adhesion G protein-coupled receptor L2"/>
    <property type="match status" value="3"/>
</dbReference>
<proteinExistence type="predicted"/>
<feature type="domain" description="EGF-like" evidence="12">
    <location>
        <begin position="2922"/>
        <end position="2960"/>
    </location>
</feature>
<comment type="subcellular location">
    <subcellularLocation>
        <location evidence="1">Secreted</location>
    </subcellularLocation>
</comment>
<feature type="region of interest" description="Disordered" evidence="11">
    <location>
        <begin position="28"/>
        <end position="51"/>
    </location>
</feature>
<dbReference type="InterPro" id="IPR001846">
    <property type="entry name" value="VWF_type-D"/>
</dbReference>
<dbReference type="PANTHER" id="PTHR46698:SF7">
    <property type="entry name" value="VWFD DOMAIN-CONTAINING PROTEIN"/>
    <property type="match status" value="1"/>
</dbReference>
<organism evidence="17 18">
    <name type="scientific">Macrostomum lignano</name>
    <dbReference type="NCBI Taxonomy" id="282301"/>
    <lineage>
        <taxon>Eukaryota</taxon>
        <taxon>Metazoa</taxon>
        <taxon>Spiralia</taxon>
        <taxon>Lophotrochozoa</taxon>
        <taxon>Platyhelminthes</taxon>
        <taxon>Rhabditophora</taxon>
        <taxon>Macrostomorpha</taxon>
        <taxon>Macrostomida</taxon>
        <taxon>Macrostomidae</taxon>
        <taxon>Macrostomum</taxon>
    </lineage>
</organism>
<feature type="domain" description="ShKT" evidence="16">
    <location>
        <begin position="2373"/>
        <end position="2405"/>
    </location>
</feature>
<dbReference type="Pfam" id="PF02140">
    <property type="entry name" value="SUEL_Lectin"/>
    <property type="match status" value="3"/>
</dbReference>
<dbReference type="GO" id="GO:0005509">
    <property type="term" value="F:calcium ion binding"/>
    <property type="evidence" value="ECO:0007669"/>
    <property type="project" value="InterPro"/>
</dbReference>
<evidence type="ECO:0000256" key="9">
    <source>
        <dbReference type="PROSITE-ProRule" id="PRU00479"/>
    </source>
</evidence>
<dbReference type="Pfam" id="PF07645">
    <property type="entry name" value="EGF_CA"/>
    <property type="match status" value="5"/>
</dbReference>
<dbReference type="CDD" id="cd22827">
    <property type="entry name" value="Gal_Rha_Lectin_SUL-I-like"/>
    <property type="match status" value="3"/>
</dbReference>
<keyword evidence="2" id="KW-0964">Secreted</keyword>
<dbReference type="Gene3D" id="2.10.25.10">
    <property type="entry name" value="Laminin"/>
    <property type="match status" value="6"/>
</dbReference>
<dbReference type="FunFam" id="2.10.25.10:FF:000005">
    <property type="entry name" value="Fibrillin 2"/>
    <property type="match status" value="1"/>
</dbReference>
<dbReference type="FunFam" id="2.10.25.10:FF:000038">
    <property type="entry name" value="Fibrillin 2"/>
    <property type="match status" value="3"/>
</dbReference>
<dbReference type="InterPro" id="IPR014853">
    <property type="entry name" value="VWF/SSPO/ZAN-like_Cys-rich_dom"/>
</dbReference>
<dbReference type="PROSITE" id="PS00010">
    <property type="entry name" value="ASX_HYDROXYL"/>
    <property type="match status" value="5"/>
</dbReference>
<dbReference type="InterPro" id="IPR036465">
    <property type="entry name" value="vWFA_dom_sf"/>
</dbReference>
<dbReference type="SMART" id="SM00179">
    <property type="entry name" value="EGF_CA"/>
    <property type="match status" value="5"/>
</dbReference>
<dbReference type="PROSITE" id="PS51233">
    <property type="entry name" value="VWFD"/>
    <property type="match status" value="1"/>
</dbReference>
<feature type="disulfide bond" evidence="10">
    <location>
        <begin position="2389"/>
        <end position="2402"/>
    </location>
</feature>
<evidence type="ECO:0000259" key="16">
    <source>
        <dbReference type="PROSITE" id="PS51670"/>
    </source>
</evidence>
<dbReference type="InterPro" id="IPR036084">
    <property type="entry name" value="Ser_inhib-like_sf"/>
</dbReference>
<evidence type="ECO:0000259" key="12">
    <source>
        <dbReference type="PROSITE" id="PS50026"/>
    </source>
</evidence>
<dbReference type="SMART" id="SM00181">
    <property type="entry name" value="EGF"/>
    <property type="match status" value="10"/>
</dbReference>
<dbReference type="SMART" id="SM00216">
    <property type="entry name" value="VWD"/>
    <property type="match status" value="1"/>
</dbReference>
<dbReference type="SUPFAM" id="SSF57196">
    <property type="entry name" value="EGF/Laminin"/>
    <property type="match status" value="1"/>
</dbReference>
<name>A0A1I8JL43_9PLAT</name>
<dbReference type="SMART" id="SM00832">
    <property type="entry name" value="C8"/>
    <property type="match status" value="1"/>
</dbReference>
<dbReference type="CDD" id="cd19941">
    <property type="entry name" value="TIL"/>
    <property type="match status" value="1"/>
</dbReference>
<feature type="domain" description="Fibronectin type-II" evidence="14">
    <location>
        <begin position="3436"/>
        <end position="3480"/>
    </location>
</feature>
<dbReference type="InterPro" id="IPR003582">
    <property type="entry name" value="ShKT_dom"/>
</dbReference>
<dbReference type="PROSITE" id="PS50026">
    <property type="entry name" value="EGF_3"/>
    <property type="match status" value="5"/>
</dbReference>
<dbReference type="SUPFAM" id="SSF57184">
    <property type="entry name" value="Growth factor receptor domain"/>
    <property type="match status" value="5"/>
</dbReference>
<evidence type="ECO:0000313" key="18">
    <source>
        <dbReference type="WBParaSite" id="maker-uti_cns_0048721-snap-gene-0.3-mRNA-1"/>
    </source>
</evidence>
<sequence>TSSGVLRGFYGRTSNKYCARGPRKTYKCSSAPSQQSHRFQVQQPASMQGAKQQRRLRRSLPRNIQVHDRVRVKHACEGKSLTIRCPSRYVIRVLRGFYGRTSNKYCARGPRKTYKCSSGRANKVIASKCNNRRACRVRSNNAVFGDPCRGTYKYMTVRYRCQLASSVHACEGKSLTIRCPSRYVIRVLRGFYGRTSNKYCARGPRKTYKCSSGRANKVIASKCNNRRACRVRSNNAVFGDPCRGTYKYMTVRYRCQLASSVKCGRRTCRRNQRCVTRRSSRRIRSLRRSINKLRRAHRSRTVAERRRHAASIRKSRTPARYRRVRVKHACEGKSLTIRCPSRYVIRVLRGFYGRTSNKYCARGPRKTYKCSSGRANKVIASKCNNRRACRVRSNNAVFGDPCRGTYKYMTVRYRCQLASSVVSSYAKRRARLARLHKRRLNALRSRHRRRVARLIRLLRRARRGSKRCVRRRRPSRGLCAKKRCSKGKRCIVKRTITKAGRKFHSERRRMIKGYRKQIRALKLRFVRSRRSAKLSYGRASAAFKKAIRKASKAKKAASVKSLRRSWRLRRRSYVLKLRKERRKFLKARRSLSLRFRRSLSSHSRKNRRTKTAVRAAVCVVNQCSKVKCKSGFSCRHVRRFTKKFSAFLRQKRALTKSYFASHKKITLAYRRRSRQAARNFRKYAATYRSSFKGAKSGSAKKRLRVAFRRRVRSFRRSRRAAFKQYRRSVRLARRRLAQRLRSLRKKQGKGVFKNRVRTVARCIKKATRSCRKVRCSAGKRCVVKKVPTWWYRLYRISVKRAYRRFHTRLRRTVQKLRHRHRVHRRFLARRSRRAGKSFSFWLRHALRRIRRSRRSRVRRVRRSRRNLKRFVRKLRRARSRLWGRFRRAARRYGRRFKKLFRKFSRRKGRRGRSSRRRRVPKSVVRRFRRNQKKYARRVFSLKSWFGRKARIFKALYYKSKKATKAAKKSIRKKMRSLYRRISRVYRRRLKRAVVSYYKKKSILATSLQRRLRMLRKRLGRRKGRRFIRRAMCVAKNPCRRKRCRRGYRCRVRRVKSKRGRKITVGRCVRKSNPCSRKKCGKNRRCVVRRIPTRAFRLYRFYLRVSRKRFRLRMHGIRRRLGRRRRRLAARAIRRNRRLRRSAARRFRGRRRARRFRSLRRSLKRTLRRHRRRSTRSYRRIRNKLRRRLRRATRRQYRRLMRNKRRYITRAVCAPKRANPCSKKRCPSGSRCVVRRRVPRLYRRFRKIVKRRYRRYAIARRRLSKLSRRRRAATARKLKRSLKRKLRKIWKAFKRRGAFKRSGRLVARCYKPGKFCPSGYRRRGRTCVGYYRVCPRTFTMIRNKRGGRCIKFNKICKSGKFLFNNRCWRKCPRGTRRSSRRSCKLDDASRDVQEDSSRWVVDAGDAHETLSDEETTATAAEFTAALDFLTEEDAEVDARPALMQEDEDASRGCKRGLVYYSGSCRSKCPSGTRRRRWYCLKICKKGFMRVGFRRQRCIRAYCYNKFRIGRSCVRKCPVGYIGIRRKCRRVSISCPKAYVRLGRALCLRNCPAGFTKRGKQCAYSACRKGTYRYRGTCMKGCPAGTKRRGSYCFKRSKCRFGRFAYGKRCLVRCPPGHYRSFARRSCVRIKHCKKGLLRFRRLCLKTCPLGFRRKRRSCVRKYVCRNGKMYRGVCIVTKCPSGTHNIRGSCVRTPRLCPSGRLLLIKPSGARSCVRACPRTYTVVRSRGSCKPTRCPKGMYRLGITCRKSCPKGFRARRGRCRAVRKSCKDGLFRLRRRCVKRCPRGFKARGGRCRRVPFRCKKGTFRFRRRCVKKCPKKYTGRVYKRARRAPVRYCRPIRSCKKGQVLVYRRSRSRYRSRCVSASKPCKTGYVLRRRVVRFNRGGRRVRRVLRLCKRARESCAKGLFLFHAKCRKQCPRGMRTLLVRRSRKVVRTCKPKCGRKFAFRSKCVRRCPRGYTARRFRFIKFCRKDCPRGRFAFRNSCISRCPAGYRKRRYRVYSRRSRKLVSITSCARKTKCPSGYRIVYRLKRSAKGRSIRPTKVCRPVRQKSCRYPTALAFGRCFRRCPSGYYRRSRTVRGRRLGFCLPTKLTVLCRRRRCGKTKMCIISRRTRVFRAGKRAVRRTVRKPVCVPRYCKAGTYRHRRRCVRKCPRGYIKRSSKRFRMHKGRRMAYKAIEVHQTLCCMPTQSLLKGLLFKKPEAGLVGFGKRCQRRCPKNYRVLSKKIGGRLYRMCARDACSRGRFFSSGRCVPRCPSGFAGKSIRYSRSYIFKYCAPKACKRRLFRLGGRCVKRCPSGYRRRYFRARRGVRRYCASSACRKGTYKLGKRCVKNCPKNYNKKTVRKGSKSYAACVPKKCPAKSMFIKGRCRKALKGCYDRTFACKGWARKKRCSKKLVKYLCPASCGTCNPKKRKLCTCISMGDPHYRTFDGKWIHFMGKCKYLLAKSKLRKSSRCNFSVAAKNEVRGKRRRVSWTKFVDINIHGLSIRLHQKRRVFFNGKRVRRLPVSLYKRGKKLRVYRSGNNVVVESKYCGLYLEFNGRSVAELHLPKSRFAGKVQGICGNCNGNPKDDLKTRSGKDVSKLGSKGFVQIGQSYLVADRSTKSSRCKVKPASTSKCSKSMKRKIKSSRFCGLISNKKGPFRACLKSGKVDYTKIYKSCKFDVCQYRKAKNRRKAVCESLETLYNACLAKGFRVSWRKRRFCPLKCGANSVFRRKTSGCPRTCADLGRRRKCRLPSREGCACKEGYVLNGKKCVPERICGKQCHLIWPSLSTEQMTTSPTVSLFNQRPGKADFMAFVRKMKKPGGSADNLDAALRVANKVMMNPMGGARPAVPKYILLLKKSKVPASSESVVKSELDSLKKANVHVVAVTLPPTKPGKTDTAIGGLSVIPARVPPYLAIPKITKELEKTAGCTSGYKRQGKRCIDVNECAAKVPPCHSDSTCVNLPGSFICLCREGFRHDRSRGCVSLKKEKCPSKPKCDNGYRFDKANGKCVDINECKENPCLGDSATCVNTPGSFKCKCKTGFEYNKYFGCVDIDECKGKDPCAGSGKCINTLGSFKCTCDEGYTYKTGLGCKDIDECAAGSHNCKGGSKCINTAGSYNCSCDSGYRYESNKCIDIDECAEDSKLCDASATCVNKKPGYECQCKLGSNWVHKAGRGCVPDEKKGMSQRKVDFIFTIDGSDKLKSSEKDIKDFLTRLLNKFKANELKGLSVRASAIIMGKKGEGKSEHAKARNGSTPIVFLITGSNIKPGDTNLPAIKRLSDNFKSTGKFFTVQLTPAREPSDWSPLYSRDEISHYVTVIRSADINTIYKLIYKRIYPLINCPEGFVKVRGLCQLQTATIKYCKTEDKQLRAVGSTWQEECSEFKCTNSGIEVVSRKCLGYDGQCYSTEEYFPCTQVTGSLSWKCRCKLRTRTNKKGKKVESLHYQSIATSKEKVLTESGRQCVFPFKYQNKWLYNCDEYNGRYWCSYHRMHETGSWGYCKIKESKNRCTDPFNPSKVYIEGERWNHGCNVMECTKTGLKRIPKCQAADKTCKALNEDGYSCHYSGSLHKNCICVQNSAGWGKNEVVTGDKAKEVSSSGGSVVSVCVDRSTGKRYEQGQEWVNSCFKYKCTAKGGELVESGCKQKDGKCRKIGEKGFDCVVKGKSAKSCECAKDSAGNPTLSGVVSGRKMIQVLKVSKVSTSLKTVAKTVASKTKKVFATLSGLPGTASSEATSKVNFALKMSLLFFTSDRLRYLGSIPRLIQFERQDEPLSFQRKIPLQDGLADHLGGSCRGLQAARVQPRGGGRCQVTAGLRRPDRGGDHSKAAVAGAAATREQRVLEAVQEPILVVVRRVLQALSRSARHLLHAVLSSTSPEADAAMGCPSRSRQAAELALAAVALPAAASHGSGRGDAETDGNSQEVALGLPAGVVGSGASRIVSSWRLSAARPGPTRLTASGEAGIGKGAGAGPQGRGEQTSERGERAIESPTQSGRDASNSGRGDKKAAAHGLLKDEALGESGGGSQEGWESGAPAAASGTQDPVEDLVSRFGTPLLPLPPPLLPPKRRLRWPTAEAVRCLLGLLAVAAEVATGAVAAEVAAAEAAASASCGALLLHQLLLLHFPLRLANLGQPAVVLSVGSEKHLAAIVVIRSVQADVHLDIGRVEPVVAHKDALDGVRELSADVVAPESLQIVQVGEADVAENVAQVVAIQVDEVAAVEVEAVDEAEANEEAGDCEAVAVDIWMPAPGGATLCTRGCASSWLLMRRHLARVRQPVPSDCWLLEARLRSMR</sequence>
<dbReference type="PROSITE" id="PS01186">
    <property type="entry name" value="EGF_2"/>
    <property type="match status" value="1"/>
</dbReference>
<keyword evidence="6 10" id="KW-1015">Disulfide bond</keyword>
<feature type="compositionally biased region" description="Gly residues" evidence="11">
    <location>
        <begin position="3937"/>
        <end position="3949"/>
    </location>
</feature>
<dbReference type="FunFam" id="2.10.25.10:FF:000055">
    <property type="entry name" value="alpha-tectorin isoform X1"/>
    <property type="match status" value="1"/>
</dbReference>
<feature type="domain" description="EGF-like" evidence="12">
    <location>
        <begin position="3114"/>
        <end position="3157"/>
    </location>
</feature>
<dbReference type="Pfam" id="PF00040">
    <property type="entry name" value="fn2"/>
    <property type="match status" value="1"/>
</dbReference>
<dbReference type="GO" id="GO:0030246">
    <property type="term" value="F:carbohydrate binding"/>
    <property type="evidence" value="ECO:0007669"/>
    <property type="project" value="InterPro"/>
</dbReference>
<evidence type="ECO:0000259" key="15">
    <source>
        <dbReference type="PROSITE" id="PS51233"/>
    </source>
</evidence>
<dbReference type="Gene3D" id="2.60.120.740">
    <property type="match status" value="3"/>
</dbReference>
<feature type="domain" description="EGF-like" evidence="12">
    <location>
        <begin position="3073"/>
        <end position="3113"/>
    </location>
</feature>
<keyword evidence="17" id="KW-1185">Reference proteome</keyword>
<dbReference type="Gene3D" id="2.10.10.10">
    <property type="entry name" value="Fibronectin, type II, collagen-binding"/>
    <property type="match status" value="1"/>
</dbReference>
<dbReference type="Gene3D" id="3.40.50.410">
    <property type="entry name" value="von Willebrand factor, type A domain"/>
    <property type="match status" value="1"/>
</dbReference>
<dbReference type="InterPro" id="IPR000562">
    <property type="entry name" value="FN_type2_dom"/>
</dbReference>
<dbReference type="Pfam" id="PF00094">
    <property type="entry name" value="VWD"/>
    <property type="match status" value="1"/>
</dbReference>
<dbReference type="PROSITE" id="PS51092">
    <property type="entry name" value="FN2_2"/>
    <property type="match status" value="1"/>
</dbReference>
<dbReference type="PROSITE" id="PS50228">
    <property type="entry name" value="SUEL_LECTIN"/>
    <property type="match status" value="3"/>
</dbReference>
<dbReference type="InterPro" id="IPR049883">
    <property type="entry name" value="NOTCH1_EGF-like"/>
</dbReference>
<dbReference type="SUPFAM" id="SSF53300">
    <property type="entry name" value="vWA-like"/>
    <property type="match status" value="1"/>
</dbReference>
<dbReference type="InterPro" id="IPR009030">
    <property type="entry name" value="Growth_fac_rcpt_cys_sf"/>
</dbReference>
<keyword evidence="5" id="KW-0677">Repeat</keyword>
<evidence type="ECO:0000313" key="17">
    <source>
        <dbReference type="Proteomes" id="UP000095280"/>
    </source>
</evidence>
<dbReference type="PROSITE" id="PS01187">
    <property type="entry name" value="EGF_CA"/>
    <property type="match status" value="2"/>
</dbReference>
<evidence type="ECO:0000256" key="2">
    <source>
        <dbReference type="ARBA" id="ARBA00022525"/>
    </source>
</evidence>
<dbReference type="Pfam" id="PF01826">
    <property type="entry name" value="TIL"/>
    <property type="match status" value="1"/>
</dbReference>
<accession>A0A1I8JL43</accession>
<evidence type="ECO:0000256" key="8">
    <source>
        <dbReference type="PROSITE-ProRule" id="PRU00076"/>
    </source>
</evidence>
<evidence type="ECO:0000256" key="5">
    <source>
        <dbReference type="ARBA" id="ARBA00022737"/>
    </source>
</evidence>
<reference evidence="18" key="1">
    <citation type="submission" date="2016-11" db="UniProtKB">
        <authorList>
            <consortium name="WormBaseParasite"/>
        </authorList>
    </citation>
    <scope>IDENTIFICATION</scope>
</reference>
<dbReference type="WBParaSite" id="maker-uti_cns_0048721-snap-gene-0.3-mRNA-1">
    <property type="protein sequence ID" value="maker-uti_cns_0048721-snap-gene-0.3-mRNA-1"/>
    <property type="gene ID" value="maker-uti_cns_0048721-snap-gene-0.3"/>
</dbReference>
<evidence type="ECO:0000259" key="14">
    <source>
        <dbReference type="PROSITE" id="PS51092"/>
    </source>
</evidence>
<feature type="compositionally biased region" description="Polar residues" evidence="11">
    <location>
        <begin position="3964"/>
        <end position="3976"/>
    </location>
</feature>
<evidence type="ECO:0000256" key="6">
    <source>
        <dbReference type="ARBA" id="ARBA00023157"/>
    </source>
</evidence>
<dbReference type="InterPro" id="IPR043159">
    <property type="entry name" value="Lectin_gal-bd_sf"/>
</dbReference>
<keyword evidence="4" id="KW-0732">Signal</keyword>
<dbReference type="InterPro" id="IPR000742">
    <property type="entry name" value="EGF"/>
</dbReference>
<dbReference type="Proteomes" id="UP000095280">
    <property type="component" value="Unplaced"/>
</dbReference>
<feature type="region of interest" description="Disordered" evidence="11">
    <location>
        <begin position="3925"/>
        <end position="4018"/>
    </location>
</feature>
<dbReference type="PANTHER" id="PTHR46698">
    <property type="entry name" value="CROSSVEINLESS 2"/>
    <property type="match status" value="1"/>
</dbReference>
<evidence type="ECO:0000256" key="11">
    <source>
        <dbReference type="SAM" id="MobiDB-lite"/>
    </source>
</evidence>
<protein>
    <submittedName>
        <fullName evidence="18">SUEL-type lectin domain-containing protein</fullName>
    </submittedName>
</protein>
<dbReference type="SMART" id="SM00254">
    <property type="entry name" value="ShKT"/>
    <property type="match status" value="1"/>
</dbReference>
<dbReference type="SMART" id="SM00059">
    <property type="entry name" value="FN2"/>
    <property type="match status" value="1"/>
</dbReference>
<dbReference type="InterPro" id="IPR052424">
    <property type="entry name" value="Kielin_Chordin-BMP_Reg"/>
</dbReference>
<evidence type="ECO:0000256" key="4">
    <source>
        <dbReference type="ARBA" id="ARBA00022729"/>
    </source>
</evidence>
<feature type="compositionally biased region" description="Basic and acidic residues" evidence="11">
    <location>
        <begin position="3953"/>
        <end position="3962"/>
    </location>
</feature>
<comment type="caution">
    <text evidence="9">Lacks conserved residue(s) required for the propagation of feature annotation.</text>
</comment>
<feature type="domain" description="SUEL-type lectin" evidence="13">
    <location>
        <begin position="75"/>
        <end position="162"/>
    </location>
</feature>
<feature type="domain" description="SUEL-type lectin" evidence="13">
    <location>
        <begin position="169"/>
        <end position="256"/>
    </location>
</feature>
<dbReference type="PROSITE" id="PS51670">
    <property type="entry name" value="SHKT"/>
    <property type="match status" value="1"/>
</dbReference>
<keyword evidence="3 8" id="KW-0245">EGF-like domain</keyword>
<feature type="domain" description="EGF-like" evidence="12">
    <location>
        <begin position="3032"/>
        <end position="3069"/>
    </location>
</feature>
<dbReference type="InterPro" id="IPR000922">
    <property type="entry name" value="Lectin_gal-bd_dom"/>
</dbReference>